<feature type="region of interest" description="Disordered" evidence="1">
    <location>
        <begin position="197"/>
        <end position="216"/>
    </location>
</feature>
<dbReference type="CDD" id="cd15482">
    <property type="entry name" value="Sialidase_non-viral"/>
    <property type="match status" value="1"/>
</dbReference>
<protein>
    <recommendedName>
        <fullName evidence="2">Sialidase domain-containing protein</fullName>
    </recommendedName>
</protein>
<name>A0A225E4Y3_9BACT</name>
<evidence type="ECO:0000313" key="4">
    <source>
        <dbReference type="Proteomes" id="UP000214646"/>
    </source>
</evidence>
<keyword evidence="4" id="KW-1185">Reference proteome</keyword>
<proteinExistence type="predicted"/>
<evidence type="ECO:0000313" key="3">
    <source>
        <dbReference type="EMBL" id="OWK44549.1"/>
    </source>
</evidence>
<dbReference type="SUPFAM" id="SSF50939">
    <property type="entry name" value="Sialidases"/>
    <property type="match status" value="1"/>
</dbReference>
<dbReference type="EMBL" id="NIDE01000003">
    <property type="protein sequence ID" value="OWK44549.1"/>
    <property type="molecule type" value="Genomic_DNA"/>
</dbReference>
<dbReference type="OrthoDB" id="41724at2"/>
<dbReference type="PANTHER" id="PTHR43752">
    <property type="entry name" value="BNR/ASP-BOX REPEAT FAMILY PROTEIN"/>
    <property type="match status" value="1"/>
</dbReference>
<dbReference type="Proteomes" id="UP000214646">
    <property type="component" value="Unassembled WGS sequence"/>
</dbReference>
<dbReference type="InterPro" id="IPR036278">
    <property type="entry name" value="Sialidase_sf"/>
</dbReference>
<evidence type="ECO:0000256" key="1">
    <source>
        <dbReference type="SAM" id="MobiDB-lite"/>
    </source>
</evidence>
<comment type="caution">
    <text evidence="3">The sequence shown here is derived from an EMBL/GenBank/DDBJ whole genome shotgun (WGS) entry which is preliminary data.</text>
</comment>
<feature type="domain" description="Sialidase" evidence="2">
    <location>
        <begin position="23"/>
        <end position="288"/>
    </location>
</feature>
<dbReference type="AlphaFoldDB" id="A0A225E4Y3"/>
<gene>
    <name evidence="3" type="ORF">FRUB_02481</name>
</gene>
<dbReference type="Gene3D" id="2.120.10.10">
    <property type="match status" value="1"/>
</dbReference>
<organism evidence="3 4">
    <name type="scientific">Fimbriiglobus ruber</name>
    <dbReference type="NCBI Taxonomy" id="1908690"/>
    <lineage>
        <taxon>Bacteria</taxon>
        <taxon>Pseudomonadati</taxon>
        <taxon>Planctomycetota</taxon>
        <taxon>Planctomycetia</taxon>
        <taxon>Gemmatales</taxon>
        <taxon>Gemmataceae</taxon>
        <taxon>Fimbriiglobus</taxon>
    </lineage>
</organism>
<accession>A0A225E4Y3</accession>
<dbReference type="Pfam" id="PF13088">
    <property type="entry name" value="BNR_2"/>
    <property type="match status" value="1"/>
</dbReference>
<evidence type="ECO:0000259" key="2">
    <source>
        <dbReference type="Pfam" id="PF13088"/>
    </source>
</evidence>
<sequence length="309" mass="34203">MFIFDKPPTPSCHASTLLEVEPGKLLAAWFGGRDEGAKDVQIWSSRFDGAAWSTPEVIGTEPGFPCWNPVLFQTAKGTLWLWYKAGPSPMTWTGYSRKSPDGGKTWSKPEMLPAGCYGPVRAKPIRLADGTILAGTSVESHRCWTPYVDRSTDDGETWLRSNAFSTKDGHNQIQPTLFEGKDGTIVVLMRSKSPRKICRSESRDGGKTFTPAEPTELANPSAGIDCVKTRADDVFLIYNPTPMLRTPISLARSTDDGKTWAKVVDLETELGEFSYPAMIESAKGTLEIAYTWHRKHIKHVSVDPTKYRG</sequence>
<reference evidence="4" key="1">
    <citation type="submission" date="2017-06" db="EMBL/GenBank/DDBJ databases">
        <title>Genome analysis of Fimbriiglobus ruber SP5, the first member of the order Planctomycetales with confirmed chitinolytic capability.</title>
        <authorList>
            <person name="Ravin N.V."/>
            <person name="Rakitin A.L."/>
            <person name="Ivanova A.A."/>
            <person name="Beletsky A.V."/>
            <person name="Kulichevskaya I.S."/>
            <person name="Mardanov A.V."/>
            <person name="Dedysh S.N."/>
        </authorList>
    </citation>
    <scope>NUCLEOTIDE SEQUENCE [LARGE SCALE GENOMIC DNA]</scope>
    <source>
        <strain evidence="4">SP5</strain>
    </source>
</reference>
<dbReference type="RefSeq" id="WP_088253801.1">
    <property type="nucleotide sequence ID" value="NZ_NIDE01000003.1"/>
</dbReference>
<dbReference type="InterPro" id="IPR011040">
    <property type="entry name" value="Sialidase"/>
</dbReference>
<dbReference type="PANTHER" id="PTHR43752:SF2">
    <property type="entry name" value="BNR_ASP-BOX REPEAT FAMILY PROTEIN"/>
    <property type="match status" value="1"/>
</dbReference>